<evidence type="ECO:0000313" key="2">
    <source>
        <dbReference type="EMBL" id="TKZ21371.1"/>
    </source>
</evidence>
<dbReference type="Proteomes" id="UP000306575">
    <property type="component" value="Unassembled WGS sequence"/>
</dbReference>
<protein>
    <submittedName>
        <fullName evidence="2">Uncharacterized protein</fullName>
    </submittedName>
</protein>
<feature type="transmembrane region" description="Helical" evidence="1">
    <location>
        <begin position="6"/>
        <end position="26"/>
    </location>
</feature>
<dbReference type="OrthoDB" id="8601734at2"/>
<evidence type="ECO:0000256" key="1">
    <source>
        <dbReference type="SAM" id="Phobius"/>
    </source>
</evidence>
<dbReference type="EMBL" id="SULI01000005">
    <property type="protein sequence ID" value="TKZ21371.1"/>
    <property type="molecule type" value="Genomic_DNA"/>
</dbReference>
<name>A0A4V6F206_9RHOB</name>
<keyword evidence="3" id="KW-1185">Reference proteome</keyword>
<keyword evidence="1" id="KW-0812">Transmembrane</keyword>
<reference evidence="2 3" key="1">
    <citation type="submission" date="2019-04" db="EMBL/GenBank/DDBJ databases">
        <title>Genome sequence of Pelagicola litoralis CL-ES2.</title>
        <authorList>
            <person name="Cao J."/>
        </authorList>
    </citation>
    <scope>NUCLEOTIDE SEQUENCE [LARGE SCALE GENOMIC DNA]</scope>
    <source>
        <strain evidence="2 3">CL-ES2</strain>
    </source>
</reference>
<comment type="caution">
    <text evidence="2">The sequence shown here is derived from an EMBL/GenBank/DDBJ whole genome shotgun (WGS) entry which is preliminary data.</text>
</comment>
<dbReference type="AlphaFoldDB" id="A0A4V6F206"/>
<keyword evidence="1" id="KW-0472">Membrane</keyword>
<organism evidence="2 3">
    <name type="scientific">Shimia litoralis</name>
    <dbReference type="NCBI Taxonomy" id="420403"/>
    <lineage>
        <taxon>Bacteria</taxon>
        <taxon>Pseudomonadati</taxon>
        <taxon>Pseudomonadota</taxon>
        <taxon>Alphaproteobacteria</taxon>
        <taxon>Rhodobacterales</taxon>
        <taxon>Roseobacteraceae</taxon>
    </lineage>
</organism>
<accession>A0A4V6F206</accession>
<dbReference type="RefSeq" id="WP_138015574.1">
    <property type="nucleotide sequence ID" value="NZ_SULI01000005.1"/>
</dbReference>
<proteinExistence type="predicted"/>
<gene>
    <name evidence="2" type="ORF">FAP39_06430</name>
</gene>
<evidence type="ECO:0000313" key="3">
    <source>
        <dbReference type="Proteomes" id="UP000306575"/>
    </source>
</evidence>
<keyword evidence="1" id="KW-1133">Transmembrane helix</keyword>
<sequence length="173" mass="18824">MFLELVATIAAAFAAAGMVLLLNRIVGGRLPKWFTPVAAGAAMIVTTISNEYGWYPRTKAALPEGLVISETIENQSFYRPWTYVRPYVERFVAVDTLSLQTHPALPDQRIADVYYFGRWSPVNKIGVLADCANARRAALIDAISFDESGNVSGANWVGVPKDDGLLAAICEVS</sequence>